<feature type="domain" description="CID" evidence="2">
    <location>
        <begin position="1"/>
        <end position="133"/>
    </location>
</feature>
<evidence type="ECO:0000313" key="4">
    <source>
        <dbReference type="Proteomes" id="UP000799421"/>
    </source>
</evidence>
<dbReference type="CDD" id="cd17003">
    <property type="entry name" value="CID_Rtt103"/>
    <property type="match status" value="1"/>
</dbReference>
<reference evidence="3" key="1">
    <citation type="journal article" date="2020" name="Stud. Mycol.">
        <title>101 Dothideomycetes genomes: a test case for predicting lifestyles and emergence of pathogens.</title>
        <authorList>
            <person name="Haridas S."/>
            <person name="Albert R."/>
            <person name="Binder M."/>
            <person name="Bloem J."/>
            <person name="Labutti K."/>
            <person name="Salamov A."/>
            <person name="Andreopoulos B."/>
            <person name="Baker S."/>
            <person name="Barry K."/>
            <person name="Bills G."/>
            <person name="Bluhm B."/>
            <person name="Cannon C."/>
            <person name="Castanera R."/>
            <person name="Culley D."/>
            <person name="Daum C."/>
            <person name="Ezra D."/>
            <person name="Gonzalez J."/>
            <person name="Henrissat B."/>
            <person name="Kuo A."/>
            <person name="Liang C."/>
            <person name="Lipzen A."/>
            <person name="Lutzoni F."/>
            <person name="Magnuson J."/>
            <person name="Mondo S."/>
            <person name="Nolan M."/>
            <person name="Ohm R."/>
            <person name="Pangilinan J."/>
            <person name="Park H.-J."/>
            <person name="Ramirez L."/>
            <person name="Alfaro M."/>
            <person name="Sun H."/>
            <person name="Tritt A."/>
            <person name="Yoshinaga Y."/>
            <person name="Zwiers L.-H."/>
            <person name="Turgeon B."/>
            <person name="Goodwin S."/>
            <person name="Spatafora J."/>
            <person name="Crous P."/>
            <person name="Grigoriev I."/>
        </authorList>
    </citation>
    <scope>NUCLEOTIDE SEQUENCE</scope>
    <source>
        <strain evidence="3">CBS 480.64</strain>
    </source>
</reference>
<dbReference type="OrthoDB" id="10069473at2759"/>
<accession>A0A6A7BYT7</accession>
<dbReference type="Proteomes" id="UP000799421">
    <property type="component" value="Unassembled WGS sequence"/>
</dbReference>
<evidence type="ECO:0000313" key="3">
    <source>
        <dbReference type="EMBL" id="KAF2860380.1"/>
    </source>
</evidence>
<dbReference type="EMBL" id="MU005982">
    <property type="protein sequence ID" value="KAF2860380.1"/>
    <property type="molecule type" value="Genomic_DNA"/>
</dbReference>
<dbReference type="InterPro" id="IPR006569">
    <property type="entry name" value="CID_dom"/>
</dbReference>
<dbReference type="PANTHER" id="PTHR12460">
    <property type="entry name" value="CYCLIN-DEPENDENT KINASE INHIBITOR-RELATED PROTEIN"/>
    <property type="match status" value="1"/>
</dbReference>
<dbReference type="PROSITE" id="PS51391">
    <property type="entry name" value="CID"/>
    <property type="match status" value="1"/>
</dbReference>
<feature type="region of interest" description="Disordered" evidence="1">
    <location>
        <begin position="274"/>
        <end position="346"/>
    </location>
</feature>
<dbReference type="SUPFAM" id="SSF48464">
    <property type="entry name" value="ENTH/VHS domain"/>
    <property type="match status" value="1"/>
</dbReference>
<dbReference type="GO" id="GO:0099122">
    <property type="term" value="F:RNA polymerase II C-terminal domain binding"/>
    <property type="evidence" value="ECO:0007669"/>
    <property type="project" value="InterPro"/>
</dbReference>
<sequence length="346" mass="38185">MGYSDDAVRAKLSSLNDQQDSIVSNAQWMMFHRRHAPRTVQLWMERLQEAPVSKRLILIYLANEITQQSRARARPEFNQAFEPIIADAVSLAYKNAPHEIQSRIRRVVEVWRQRNIFEPKILEAIEAKLLEGERKPGKSTGKQLGGSLFGTTAAPEVEAFAKLNGAVTKAEVAANPATELANSEYALVTAGDQSSPAIHAAMLAKAVKDITVAEAALESCVTARKALIAELKSQLEVQSSRLEAEETCSTSLLAKKEEVEVMRKKVEASLMNAMAESTPQEEPTCFTPPPPEVESLTPPREVDKESVESKVEKRAETADPRVTCDPRLKRRKTSHQDNDNDVTGGS</sequence>
<organism evidence="3 4">
    <name type="scientific">Piedraia hortae CBS 480.64</name>
    <dbReference type="NCBI Taxonomy" id="1314780"/>
    <lineage>
        <taxon>Eukaryota</taxon>
        <taxon>Fungi</taxon>
        <taxon>Dikarya</taxon>
        <taxon>Ascomycota</taxon>
        <taxon>Pezizomycotina</taxon>
        <taxon>Dothideomycetes</taxon>
        <taxon>Dothideomycetidae</taxon>
        <taxon>Capnodiales</taxon>
        <taxon>Piedraiaceae</taxon>
        <taxon>Piedraia</taxon>
    </lineage>
</organism>
<dbReference type="InterPro" id="IPR008942">
    <property type="entry name" value="ENTH_VHS"/>
</dbReference>
<proteinExistence type="predicted"/>
<evidence type="ECO:0000259" key="2">
    <source>
        <dbReference type="PROSITE" id="PS51391"/>
    </source>
</evidence>
<dbReference type="GO" id="GO:0031124">
    <property type="term" value="P:mRNA 3'-end processing"/>
    <property type="evidence" value="ECO:0007669"/>
    <property type="project" value="InterPro"/>
</dbReference>
<dbReference type="SMART" id="SM00582">
    <property type="entry name" value="RPR"/>
    <property type="match status" value="1"/>
</dbReference>
<feature type="compositionally biased region" description="Basic and acidic residues" evidence="1">
    <location>
        <begin position="300"/>
        <end position="327"/>
    </location>
</feature>
<keyword evidence="4" id="KW-1185">Reference proteome</keyword>
<name>A0A6A7BYT7_9PEZI</name>
<dbReference type="AlphaFoldDB" id="A0A6A7BYT7"/>
<evidence type="ECO:0000256" key="1">
    <source>
        <dbReference type="SAM" id="MobiDB-lite"/>
    </source>
</evidence>
<gene>
    <name evidence="3" type="ORF">K470DRAFT_257979</name>
</gene>
<dbReference type="Pfam" id="PF04818">
    <property type="entry name" value="CID"/>
    <property type="match status" value="1"/>
</dbReference>
<dbReference type="Gene3D" id="1.25.40.90">
    <property type="match status" value="1"/>
</dbReference>
<dbReference type="InterPro" id="IPR047883">
    <property type="entry name" value="Rtt103-like_CID"/>
</dbReference>
<protein>
    <submittedName>
        <fullName evidence="3">DUF618-domain-containing protein</fullName>
    </submittedName>
</protein>
<dbReference type="PANTHER" id="PTHR12460:SF0">
    <property type="entry name" value="CID DOMAIN-CONTAINING PROTEIN-RELATED"/>
    <property type="match status" value="1"/>
</dbReference>